<dbReference type="AlphaFoldDB" id="A0A1N6NQH4"/>
<sequence>MKTLYQEALISAIEKENHTEKLTYLTSLLRSLLQTVSVSIFEITKDQTPSDEVSLFDLTNRFTKPSDGLPVEAIETLTPLIRGYAYKDFLPGWFEKTKDVEYPISKRLIEWVQFRNKKQGHGVIDSETSELWSSKTESIIRDCLTVFSDVIPKIHDNGELYLPKSLNRLSIKTPLIYENQPIVINQVSARKGIWRISGQTLSWTKSNDFTTTLPEENIFNNQSIKEHGGYELSEIVSNNKDYSFFHNIPVRQTDTFEGRKDEISKLVEWFDDEDSRYCLVYGDGGYGKTTLVLEMLNQFLESQYDFNEPLPTVISYHTAKITRWTEEGLKHFTSITPAVDECIRELMRCFDPVLSKDWYSISGRQLIDKSIGVLRENKLNRNDILLVIDNTETLATSQQEVKDLGAFFKTVGKSIGRIIITSRRREFIEATPILIEGLTEAEGVSLMQRLANDYGAVPIQQAGEATLRKVSKKLMNKPILLEALVKYISRSNLGIDSAIENVFKKSNEDLLDFLYDDAWARMNQFQKEVFLVLVNLSSPLDQSTISRACQEIGIQHTEFQSALEETHFSVLTDYGRSYFIELVDLAGRFFLQQFSKLDDLCKNRLRNIAHSVDLYATERERIEREYRTDRVAEAFRSEYAKAAKVHADKGEIDEAIEMYELAVEDDPVNSSLHDRFSWLLLNRKRDFNYAKEISKKAIELDDNNCDAIVGLALVHYRLGELNEGDTLIEMAKSKGRPLSFCLLRKAIARFYKSREETNINKKLEILEEAFDLLEKAEKSNSRSNGYDEKNHRDIIKYKDLTRRQITNWRTKKTKSQKIIDNL</sequence>
<protein>
    <recommendedName>
        <fullName evidence="2">Novel STAND NTPase 1 domain-containing protein</fullName>
    </recommendedName>
</protein>
<name>A0A1N6NQH4_9GAMM</name>
<dbReference type="Proteomes" id="UP000186895">
    <property type="component" value="Unassembled WGS sequence"/>
</dbReference>
<dbReference type="InterPro" id="IPR027417">
    <property type="entry name" value="P-loop_NTPase"/>
</dbReference>
<dbReference type="PROSITE" id="PS50005">
    <property type="entry name" value="TPR"/>
    <property type="match status" value="1"/>
</dbReference>
<dbReference type="SUPFAM" id="SSF52540">
    <property type="entry name" value="P-loop containing nucleoside triphosphate hydrolases"/>
    <property type="match status" value="1"/>
</dbReference>
<dbReference type="InterPro" id="IPR049052">
    <property type="entry name" value="nSTAND1"/>
</dbReference>
<dbReference type="InterPro" id="IPR011990">
    <property type="entry name" value="TPR-like_helical_dom_sf"/>
</dbReference>
<dbReference type="Gene3D" id="3.40.50.300">
    <property type="entry name" value="P-loop containing nucleotide triphosphate hydrolases"/>
    <property type="match status" value="1"/>
</dbReference>
<accession>A0A1N6NQH4</accession>
<dbReference type="Pfam" id="PF20703">
    <property type="entry name" value="nSTAND1"/>
    <property type="match status" value="1"/>
</dbReference>
<feature type="domain" description="Novel STAND NTPase 1" evidence="2">
    <location>
        <begin position="252"/>
        <end position="431"/>
    </location>
</feature>
<feature type="repeat" description="TPR" evidence="1">
    <location>
        <begin position="636"/>
        <end position="669"/>
    </location>
</feature>
<dbReference type="InterPro" id="IPR019734">
    <property type="entry name" value="TPR_rpt"/>
</dbReference>
<dbReference type="EMBL" id="FTMN01000001">
    <property type="protein sequence ID" value="SIP94257.1"/>
    <property type="molecule type" value="Genomic_DNA"/>
</dbReference>
<dbReference type="SUPFAM" id="SSF48452">
    <property type="entry name" value="TPR-like"/>
    <property type="match status" value="1"/>
</dbReference>
<proteinExistence type="predicted"/>
<reference evidence="3 4" key="1">
    <citation type="submission" date="2017-01" db="EMBL/GenBank/DDBJ databases">
        <authorList>
            <person name="Mah S.A."/>
            <person name="Swanson W.J."/>
            <person name="Moy G.W."/>
            <person name="Vacquier V.D."/>
        </authorList>
    </citation>
    <scope>NUCLEOTIDE SEQUENCE [LARGE SCALE GENOMIC DNA]</scope>
    <source>
        <strain evidence="3 4">DSM 7027</strain>
    </source>
</reference>
<evidence type="ECO:0000259" key="2">
    <source>
        <dbReference type="Pfam" id="PF20703"/>
    </source>
</evidence>
<dbReference type="Gene3D" id="1.25.40.10">
    <property type="entry name" value="Tetratricopeptide repeat domain"/>
    <property type="match status" value="1"/>
</dbReference>
<dbReference type="RefSeq" id="WP_139327107.1">
    <property type="nucleotide sequence ID" value="NZ_FTMN01000001.1"/>
</dbReference>
<keyword evidence="1" id="KW-0802">TPR repeat</keyword>
<evidence type="ECO:0000313" key="3">
    <source>
        <dbReference type="EMBL" id="SIP94257.1"/>
    </source>
</evidence>
<organism evidence="3 4">
    <name type="scientific">Marinobacterium stanieri</name>
    <dbReference type="NCBI Taxonomy" id="49186"/>
    <lineage>
        <taxon>Bacteria</taxon>
        <taxon>Pseudomonadati</taxon>
        <taxon>Pseudomonadota</taxon>
        <taxon>Gammaproteobacteria</taxon>
        <taxon>Oceanospirillales</taxon>
        <taxon>Oceanospirillaceae</taxon>
        <taxon>Marinobacterium</taxon>
    </lineage>
</organism>
<keyword evidence="4" id="KW-1185">Reference proteome</keyword>
<dbReference type="STRING" id="49186.SAMN05421647_101485"/>
<evidence type="ECO:0000313" key="4">
    <source>
        <dbReference type="Proteomes" id="UP000186895"/>
    </source>
</evidence>
<evidence type="ECO:0000256" key="1">
    <source>
        <dbReference type="PROSITE-ProRule" id="PRU00339"/>
    </source>
</evidence>
<gene>
    <name evidence="3" type="ORF">SAMN05421647_101485</name>
</gene>